<evidence type="ECO:0000313" key="3">
    <source>
        <dbReference type="EMBL" id="GJT07712.1"/>
    </source>
</evidence>
<reference evidence="3" key="1">
    <citation type="journal article" date="2022" name="Int. J. Mol. Sci.">
        <title>Draft Genome of Tanacetum Coccineum: Genomic Comparison of Closely Related Tanacetum-Family Plants.</title>
        <authorList>
            <person name="Yamashiro T."/>
            <person name="Shiraishi A."/>
            <person name="Nakayama K."/>
            <person name="Satake H."/>
        </authorList>
    </citation>
    <scope>NUCLEOTIDE SEQUENCE</scope>
</reference>
<dbReference type="Pfam" id="PF13976">
    <property type="entry name" value="gag_pre-integrs"/>
    <property type="match status" value="1"/>
</dbReference>
<keyword evidence="4" id="KW-1185">Reference proteome</keyword>
<reference evidence="3" key="2">
    <citation type="submission" date="2022-01" db="EMBL/GenBank/DDBJ databases">
        <authorList>
            <person name="Yamashiro T."/>
            <person name="Shiraishi A."/>
            <person name="Satake H."/>
            <person name="Nakayama K."/>
        </authorList>
    </citation>
    <scope>NUCLEOTIDE SEQUENCE</scope>
</reference>
<proteinExistence type="predicted"/>
<dbReference type="InterPro" id="IPR025724">
    <property type="entry name" value="GAG-pre-integrase_dom"/>
</dbReference>
<feature type="domain" description="Reverse transcriptase Ty1/copia-type" evidence="1">
    <location>
        <begin position="372"/>
        <end position="453"/>
    </location>
</feature>
<evidence type="ECO:0000313" key="4">
    <source>
        <dbReference type="Proteomes" id="UP001151760"/>
    </source>
</evidence>
<dbReference type="EMBL" id="BQNB010012774">
    <property type="protein sequence ID" value="GJT07712.1"/>
    <property type="molecule type" value="Genomic_DNA"/>
</dbReference>
<dbReference type="InterPro" id="IPR036875">
    <property type="entry name" value="Znf_CCHC_sf"/>
</dbReference>
<protein>
    <submittedName>
        <fullName evidence="3">Retrotransposon protein, putative, ty1-copia subclass</fullName>
    </submittedName>
</protein>
<sequence>MTTNQTTSNSIRLILEKEKLNGSHFLDWYHNLGIVLKYEQKLHHLEEALPEAHPATTNAVVYNAYTRIPYLDQMEHLGYPMPLVLGVNLIINSLSNDCDQFVKNYNMHIMENTIHELHGKGKGKSKLAYAHNKKIPPPVKKEHPAKDAVCHQCHQHRHWRRNCPLYLAELKKSKASTFASQGLRGIWNLNKGALELYAGNGNRKVVKAIWIFGLILPSGMVLDLENFHFLPSITRGVISLSCLWDNGFLYKFTNYGAISVSKDNLFYFNHILRDGIFEIDMHNHVSNERSIYTCSNKKSKRNLDSTFLWHCLLGHINKKRITKLQHDGLLKLIDDKSFDVCVSCISGKMTRKPFTHAFERANELLGLIHSDTVGCKWLFKKNTDIDGNIHTYKSRLVAKGFTQTYGVDYEETFSSVAVIKAIRILIAIAAFYDYDIWQIDVKTAFLNGHLNEDLGKSFAMKDLGEAAYILGIKIYRDRSRRLIGLSQNVYIDKILKRFKMDASKCGSLLMQPNVELSKTQGPSTPVELTHI</sequence>
<dbReference type="InterPro" id="IPR013103">
    <property type="entry name" value="RVT_2"/>
</dbReference>
<evidence type="ECO:0000259" key="1">
    <source>
        <dbReference type="Pfam" id="PF07727"/>
    </source>
</evidence>
<dbReference type="SUPFAM" id="SSF57756">
    <property type="entry name" value="Retrovirus zinc finger-like domains"/>
    <property type="match status" value="1"/>
</dbReference>
<evidence type="ECO:0000259" key="2">
    <source>
        <dbReference type="Pfam" id="PF13976"/>
    </source>
</evidence>
<organism evidence="3 4">
    <name type="scientific">Tanacetum coccineum</name>
    <dbReference type="NCBI Taxonomy" id="301880"/>
    <lineage>
        <taxon>Eukaryota</taxon>
        <taxon>Viridiplantae</taxon>
        <taxon>Streptophyta</taxon>
        <taxon>Embryophyta</taxon>
        <taxon>Tracheophyta</taxon>
        <taxon>Spermatophyta</taxon>
        <taxon>Magnoliopsida</taxon>
        <taxon>eudicotyledons</taxon>
        <taxon>Gunneridae</taxon>
        <taxon>Pentapetalae</taxon>
        <taxon>asterids</taxon>
        <taxon>campanulids</taxon>
        <taxon>Asterales</taxon>
        <taxon>Asteraceae</taxon>
        <taxon>Asteroideae</taxon>
        <taxon>Anthemideae</taxon>
        <taxon>Anthemidinae</taxon>
        <taxon>Tanacetum</taxon>
    </lineage>
</organism>
<name>A0ABQ5B0P9_9ASTR</name>
<dbReference type="Proteomes" id="UP001151760">
    <property type="component" value="Unassembled WGS sequence"/>
</dbReference>
<accession>A0ABQ5B0P9</accession>
<dbReference type="Pfam" id="PF07727">
    <property type="entry name" value="RVT_2"/>
    <property type="match status" value="1"/>
</dbReference>
<comment type="caution">
    <text evidence="3">The sequence shown here is derived from an EMBL/GenBank/DDBJ whole genome shotgun (WGS) entry which is preliminary data.</text>
</comment>
<feature type="domain" description="GAG-pre-integrase" evidence="2">
    <location>
        <begin position="291"/>
        <end position="349"/>
    </location>
</feature>
<gene>
    <name evidence="3" type="ORF">Tco_0842174</name>
</gene>